<sequence>MRTLTKIIAPAVVAALGVGAALPASAHETRHAYHDVSRHAPRYTPARYTPARYTPARDHAIRADIRDLRARIDRAAARHAISYREARGLRRDTSRIQHLYARFARNGLDRQEVRVLRAKVDRVHYALRMERRDRNGHRG</sequence>
<keyword evidence="3" id="KW-1185">Reference proteome</keyword>
<feature type="signal peptide" evidence="1">
    <location>
        <begin position="1"/>
        <end position="26"/>
    </location>
</feature>
<accession>A0ABT0BVX8</accession>
<organism evidence="2 3">
    <name type="scientific">Novosphingobium beihaiensis</name>
    <dbReference type="NCBI Taxonomy" id="2930389"/>
    <lineage>
        <taxon>Bacteria</taxon>
        <taxon>Pseudomonadati</taxon>
        <taxon>Pseudomonadota</taxon>
        <taxon>Alphaproteobacteria</taxon>
        <taxon>Sphingomonadales</taxon>
        <taxon>Sphingomonadaceae</taxon>
        <taxon>Novosphingobium</taxon>
    </lineage>
</organism>
<name>A0ABT0BVX8_9SPHN</name>
<evidence type="ECO:0000256" key="1">
    <source>
        <dbReference type="SAM" id="SignalP"/>
    </source>
</evidence>
<keyword evidence="1" id="KW-0732">Signal</keyword>
<evidence type="ECO:0008006" key="4">
    <source>
        <dbReference type="Google" id="ProtNLM"/>
    </source>
</evidence>
<dbReference type="RefSeq" id="WP_243924004.1">
    <property type="nucleotide sequence ID" value="NZ_JALHLG010000054.1"/>
</dbReference>
<protein>
    <recommendedName>
        <fullName evidence="4">Heavy-metal resistance protein</fullName>
    </recommendedName>
</protein>
<gene>
    <name evidence="2" type="ORF">MTR66_19320</name>
</gene>
<evidence type="ECO:0000313" key="2">
    <source>
        <dbReference type="EMBL" id="MCJ2188956.1"/>
    </source>
</evidence>
<dbReference type="Proteomes" id="UP001202281">
    <property type="component" value="Unassembled WGS sequence"/>
</dbReference>
<feature type="chain" id="PRO_5046034198" description="Heavy-metal resistance protein" evidence="1">
    <location>
        <begin position="27"/>
        <end position="139"/>
    </location>
</feature>
<comment type="caution">
    <text evidence="2">The sequence shown here is derived from an EMBL/GenBank/DDBJ whole genome shotgun (WGS) entry which is preliminary data.</text>
</comment>
<dbReference type="EMBL" id="JALHLG010000054">
    <property type="protein sequence ID" value="MCJ2188956.1"/>
    <property type="molecule type" value="Genomic_DNA"/>
</dbReference>
<reference evidence="2 3" key="1">
    <citation type="submission" date="2022-04" db="EMBL/GenBank/DDBJ databases">
        <title>Identification of a novel bacterium isolated from mangrove sediments.</title>
        <authorList>
            <person name="Pan X."/>
        </authorList>
    </citation>
    <scope>NUCLEOTIDE SEQUENCE [LARGE SCALE GENOMIC DNA]</scope>
    <source>
        <strain evidence="2 3">B2638</strain>
    </source>
</reference>
<proteinExistence type="predicted"/>
<evidence type="ECO:0000313" key="3">
    <source>
        <dbReference type="Proteomes" id="UP001202281"/>
    </source>
</evidence>